<accession>A0A0E9XHM9</accession>
<name>A0A0E9XHM9_ANGAN</name>
<reference evidence="2" key="1">
    <citation type="submission" date="2014-11" db="EMBL/GenBank/DDBJ databases">
        <authorList>
            <person name="Amaro Gonzalez C."/>
        </authorList>
    </citation>
    <scope>NUCLEOTIDE SEQUENCE</scope>
</reference>
<keyword evidence="1" id="KW-1133">Transmembrane helix</keyword>
<reference evidence="2" key="2">
    <citation type="journal article" date="2015" name="Fish Shellfish Immunol.">
        <title>Early steps in the European eel (Anguilla anguilla)-Vibrio vulnificus interaction in the gills: Role of the RtxA13 toxin.</title>
        <authorList>
            <person name="Callol A."/>
            <person name="Pajuelo D."/>
            <person name="Ebbesson L."/>
            <person name="Teles M."/>
            <person name="MacKenzie S."/>
            <person name="Amaro C."/>
        </authorList>
    </citation>
    <scope>NUCLEOTIDE SEQUENCE</scope>
</reference>
<dbReference type="EMBL" id="GBXM01007369">
    <property type="protein sequence ID" value="JAI01209.1"/>
    <property type="molecule type" value="Transcribed_RNA"/>
</dbReference>
<evidence type="ECO:0000256" key="1">
    <source>
        <dbReference type="SAM" id="Phobius"/>
    </source>
</evidence>
<feature type="transmembrane region" description="Helical" evidence="1">
    <location>
        <begin position="83"/>
        <end position="101"/>
    </location>
</feature>
<evidence type="ECO:0000313" key="2">
    <source>
        <dbReference type="EMBL" id="JAI01209.1"/>
    </source>
</evidence>
<organism evidence="2">
    <name type="scientific">Anguilla anguilla</name>
    <name type="common">European freshwater eel</name>
    <name type="synonym">Muraena anguilla</name>
    <dbReference type="NCBI Taxonomy" id="7936"/>
    <lineage>
        <taxon>Eukaryota</taxon>
        <taxon>Metazoa</taxon>
        <taxon>Chordata</taxon>
        <taxon>Craniata</taxon>
        <taxon>Vertebrata</taxon>
        <taxon>Euteleostomi</taxon>
        <taxon>Actinopterygii</taxon>
        <taxon>Neopterygii</taxon>
        <taxon>Teleostei</taxon>
        <taxon>Anguilliformes</taxon>
        <taxon>Anguillidae</taxon>
        <taxon>Anguilla</taxon>
    </lineage>
</organism>
<sequence>MCTGRREREREETKQANMGVSQVYLSRSVSQVYLSRSVSQVVYLSRSVSQVVYLRGSVSVGSCDLQIYSCLSRSSKQVASKKVFYFIFVFCFVCVCVCMCVR</sequence>
<keyword evidence="1" id="KW-0472">Membrane</keyword>
<keyword evidence="1" id="KW-0812">Transmembrane</keyword>
<protein>
    <submittedName>
        <fullName evidence="2">Uncharacterized protein</fullName>
    </submittedName>
</protein>
<dbReference type="AlphaFoldDB" id="A0A0E9XHM9"/>
<proteinExistence type="predicted"/>